<organism evidence="2 3">
    <name type="scientific">Datura stramonium</name>
    <name type="common">Jimsonweed</name>
    <name type="synonym">Common thornapple</name>
    <dbReference type="NCBI Taxonomy" id="4076"/>
    <lineage>
        <taxon>Eukaryota</taxon>
        <taxon>Viridiplantae</taxon>
        <taxon>Streptophyta</taxon>
        <taxon>Embryophyta</taxon>
        <taxon>Tracheophyta</taxon>
        <taxon>Spermatophyta</taxon>
        <taxon>Magnoliopsida</taxon>
        <taxon>eudicotyledons</taxon>
        <taxon>Gunneridae</taxon>
        <taxon>Pentapetalae</taxon>
        <taxon>asterids</taxon>
        <taxon>lamiids</taxon>
        <taxon>Solanales</taxon>
        <taxon>Solanaceae</taxon>
        <taxon>Solanoideae</taxon>
        <taxon>Datureae</taxon>
        <taxon>Datura</taxon>
    </lineage>
</organism>
<name>A0ABS8Y3F9_DATST</name>
<dbReference type="Proteomes" id="UP000823775">
    <property type="component" value="Unassembled WGS sequence"/>
</dbReference>
<feature type="chain" id="PRO_5046978050" description="Secreted protein" evidence="1">
    <location>
        <begin position="21"/>
        <end position="74"/>
    </location>
</feature>
<dbReference type="EMBL" id="JACEIK010016530">
    <property type="protein sequence ID" value="MCE5165672.1"/>
    <property type="molecule type" value="Genomic_DNA"/>
</dbReference>
<gene>
    <name evidence="2" type="ORF">HAX54_011469</name>
</gene>
<feature type="signal peptide" evidence="1">
    <location>
        <begin position="1"/>
        <end position="20"/>
    </location>
</feature>
<reference evidence="2 3" key="1">
    <citation type="journal article" date="2021" name="BMC Genomics">
        <title>Datura genome reveals duplications of psychoactive alkaloid biosynthetic genes and high mutation rate following tissue culture.</title>
        <authorList>
            <person name="Rajewski A."/>
            <person name="Carter-House D."/>
            <person name="Stajich J."/>
            <person name="Litt A."/>
        </authorList>
    </citation>
    <scope>NUCLEOTIDE SEQUENCE [LARGE SCALE GENOMIC DNA]</scope>
    <source>
        <strain evidence="2">AR-01</strain>
    </source>
</reference>
<protein>
    <recommendedName>
        <fullName evidence="4">Secreted protein</fullName>
    </recommendedName>
</protein>
<sequence>MVFSCMMFICLKLCVLTALSVTPTTSSLLSLDFVNFMCILGTELVILGATVEECGAVQFIILALQAEYKFQPSE</sequence>
<evidence type="ECO:0008006" key="4">
    <source>
        <dbReference type="Google" id="ProtNLM"/>
    </source>
</evidence>
<comment type="caution">
    <text evidence="2">The sequence shown here is derived from an EMBL/GenBank/DDBJ whole genome shotgun (WGS) entry which is preliminary data.</text>
</comment>
<accession>A0ABS8Y3F9</accession>
<keyword evidence="1" id="KW-0732">Signal</keyword>
<evidence type="ECO:0000313" key="2">
    <source>
        <dbReference type="EMBL" id="MCE5165672.1"/>
    </source>
</evidence>
<evidence type="ECO:0000313" key="3">
    <source>
        <dbReference type="Proteomes" id="UP000823775"/>
    </source>
</evidence>
<evidence type="ECO:0000256" key="1">
    <source>
        <dbReference type="SAM" id="SignalP"/>
    </source>
</evidence>
<keyword evidence="3" id="KW-1185">Reference proteome</keyword>
<proteinExistence type="predicted"/>